<dbReference type="RefSeq" id="WP_129478155.1">
    <property type="nucleotide sequence ID" value="NZ_SDWS01000008.1"/>
</dbReference>
<dbReference type="AlphaFoldDB" id="A0A4Q2RNR6"/>
<keyword evidence="1" id="KW-0472">Membrane</keyword>
<protein>
    <recommendedName>
        <fullName evidence="4">PH domain-containing protein</fullName>
    </recommendedName>
</protein>
<keyword evidence="1" id="KW-0812">Transmembrane</keyword>
<keyword evidence="1" id="KW-1133">Transmembrane helix</keyword>
<feature type="transmembrane region" description="Helical" evidence="1">
    <location>
        <begin position="12"/>
        <end position="30"/>
    </location>
</feature>
<accession>A0A4Q2RNR6</accession>
<evidence type="ECO:0000313" key="3">
    <source>
        <dbReference type="Proteomes" id="UP000291838"/>
    </source>
</evidence>
<evidence type="ECO:0000256" key="1">
    <source>
        <dbReference type="SAM" id="Phobius"/>
    </source>
</evidence>
<feature type="transmembrane region" description="Helical" evidence="1">
    <location>
        <begin position="42"/>
        <end position="65"/>
    </location>
</feature>
<evidence type="ECO:0000313" key="2">
    <source>
        <dbReference type="EMBL" id="RYB89265.1"/>
    </source>
</evidence>
<dbReference type="Proteomes" id="UP000291838">
    <property type="component" value="Unassembled WGS sequence"/>
</dbReference>
<dbReference type="EMBL" id="SDWS01000008">
    <property type="protein sequence ID" value="RYB89265.1"/>
    <property type="molecule type" value="Genomic_DNA"/>
</dbReference>
<reference evidence="2 3" key="1">
    <citation type="submission" date="2019-01" db="EMBL/GenBank/DDBJ databases">
        <title>Novel species of Nocardioides.</title>
        <authorList>
            <person name="Liu Q."/>
            <person name="Xin Y.-H."/>
        </authorList>
    </citation>
    <scope>NUCLEOTIDE SEQUENCE [LARGE SCALE GENOMIC DNA]</scope>
    <source>
        <strain evidence="2 3">HLT3-15</strain>
    </source>
</reference>
<organism evidence="2 3">
    <name type="scientific">Nocardioides glacieisoli</name>
    <dbReference type="NCBI Taxonomy" id="1168730"/>
    <lineage>
        <taxon>Bacteria</taxon>
        <taxon>Bacillati</taxon>
        <taxon>Actinomycetota</taxon>
        <taxon>Actinomycetes</taxon>
        <taxon>Propionibacteriales</taxon>
        <taxon>Nocardioidaceae</taxon>
        <taxon>Nocardioides</taxon>
    </lineage>
</organism>
<sequence>MDRLGTELPQRGTFGWALGGAALVFAVPVVRTVSAALDETGGAAVGAWAMAAVMALVLVVVPLLLARGILGRHTYVSDDAVSVVSRGEVRQQVAFADLTDVRVAATGQGGRLLPRENVLLSGDLRTGTGTVLVSRLYVDTLQPLLQRLAVEVAARPELLRGELERDSFERAVASSR</sequence>
<comment type="caution">
    <text evidence="2">The sequence shown here is derived from an EMBL/GenBank/DDBJ whole genome shotgun (WGS) entry which is preliminary data.</text>
</comment>
<gene>
    <name evidence="2" type="ORF">EUA06_17505</name>
</gene>
<evidence type="ECO:0008006" key="4">
    <source>
        <dbReference type="Google" id="ProtNLM"/>
    </source>
</evidence>
<keyword evidence="3" id="KW-1185">Reference proteome</keyword>
<dbReference type="OrthoDB" id="3784239at2"/>
<proteinExistence type="predicted"/>
<name>A0A4Q2RNR6_9ACTN</name>